<protein>
    <submittedName>
        <fullName evidence="6">Two-component SAPR family response regulator</fullName>
    </submittedName>
</protein>
<reference evidence="6 7" key="1">
    <citation type="submission" date="2020-08" db="EMBL/GenBank/DDBJ databases">
        <title>Genomic Encyclopedia of Type Strains, Phase III (KMG-III): the genomes of soil and plant-associated and newly described type strains.</title>
        <authorList>
            <person name="Whitman W."/>
        </authorList>
    </citation>
    <scope>NUCLEOTIDE SEQUENCE [LARGE SCALE GENOMIC DNA]</scope>
    <source>
        <strain evidence="6 7">CECT 8234</strain>
    </source>
</reference>
<evidence type="ECO:0000256" key="2">
    <source>
        <dbReference type="ARBA" id="ARBA00023015"/>
    </source>
</evidence>
<keyword evidence="2" id="KW-0805">Transcription regulation</keyword>
<keyword evidence="3" id="KW-0238">DNA-binding</keyword>
<evidence type="ECO:0000256" key="1">
    <source>
        <dbReference type="ARBA" id="ARBA00005820"/>
    </source>
</evidence>
<dbReference type="GO" id="GO:0000160">
    <property type="term" value="P:phosphorelay signal transduction system"/>
    <property type="evidence" value="ECO:0007669"/>
    <property type="project" value="InterPro"/>
</dbReference>
<dbReference type="GO" id="GO:0003677">
    <property type="term" value="F:DNA binding"/>
    <property type="evidence" value="ECO:0007669"/>
    <property type="project" value="UniProtKB-KW"/>
</dbReference>
<dbReference type="Proteomes" id="UP000518605">
    <property type="component" value="Unassembled WGS sequence"/>
</dbReference>
<evidence type="ECO:0000313" key="7">
    <source>
        <dbReference type="Proteomes" id="UP000518605"/>
    </source>
</evidence>
<accession>A0A7W5C9B4</accession>
<evidence type="ECO:0000256" key="4">
    <source>
        <dbReference type="ARBA" id="ARBA00023163"/>
    </source>
</evidence>
<dbReference type="PANTHER" id="PTHR35807">
    <property type="entry name" value="TRANSCRIPTIONAL REGULATOR REDD-RELATED"/>
    <property type="match status" value="1"/>
</dbReference>
<evidence type="ECO:0000313" key="6">
    <source>
        <dbReference type="EMBL" id="MBB3153526.1"/>
    </source>
</evidence>
<dbReference type="GO" id="GO:0006355">
    <property type="term" value="P:regulation of DNA-templated transcription"/>
    <property type="evidence" value="ECO:0007669"/>
    <property type="project" value="InterPro"/>
</dbReference>
<dbReference type="EMBL" id="JACHXW010000010">
    <property type="protein sequence ID" value="MBB3153526.1"/>
    <property type="molecule type" value="Genomic_DNA"/>
</dbReference>
<gene>
    <name evidence="6" type="ORF">FHS16_003588</name>
</gene>
<dbReference type="AlphaFoldDB" id="A0A7W5C9B4"/>
<evidence type="ECO:0000256" key="3">
    <source>
        <dbReference type="ARBA" id="ARBA00023125"/>
    </source>
</evidence>
<dbReference type="Pfam" id="PF00486">
    <property type="entry name" value="Trans_reg_C"/>
    <property type="match status" value="1"/>
</dbReference>
<comment type="caution">
    <text evidence="6">The sequence shown here is derived from an EMBL/GenBank/DDBJ whole genome shotgun (WGS) entry which is preliminary data.</text>
</comment>
<keyword evidence="7" id="KW-1185">Reference proteome</keyword>
<proteinExistence type="inferred from homology"/>
<dbReference type="InterPro" id="IPR036388">
    <property type="entry name" value="WH-like_DNA-bd_sf"/>
</dbReference>
<dbReference type="SMART" id="SM01043">
    <property type="entry name" value="BTAD"/>
    <property type="match status" value="1"/>
</dbReference>
<keyword evidence="4" id="KW-0804">Transcription</keyword>
<evidence type="ECO:0000259" key="5">
    <source>
        <dbReference type="SMART" id="SM01043"/>
    </source>
</evidence>
<comment type="similarity">
    <text evidence="1">Belongs to the AfsR/DnrI/RedD regulatory family.</text>
</comment>
<dbReference type="InterPro" id="IPR051677">
    <property type="entry name" value="AfsR-DnrI-RedD_regulator"/>
</dbReference>
<dbReference type="RefSeq" id="WP_183565250.1">
    <property type="nucleotide sequence ID" value="NZ_CBCSLB010000007.1"/>
</dbReference>
<dbReference type="InterPro" id="IPR001867">
    <property type="entry name" value="OmpR/PhoB-type_DNA-bd"/>
</dbReference>
<dbReference type="InterPro" id="IPR011990">
    <property type="entry name" value="TPR-like_helical_dom_sf"/>
</dbReference>
<sequence>MDDNQSKIRCFGHFMLLDPSGEAVKWRTSKAEELMAYLVHHRGEAVERTRIMDALWGNDAAKTPAYFNTTAHYLRNNLLNIGLVDILQHSKGKYRIRVDSFEVDSLVFERWQPSCKTIHSGNLTECEDTVKLYTGSYLANKDYSWTEQRRASYENKYLELVIGINDYYVNEGTYSTSIKFLKKAIKQVPWNETIHNLLIRSHLEDHDRLAALKQYDALKRMLRREYREDPSDEIKRLMHLRN</sequence>
<dbReference type="SUPFAM" id="SSF48452">
    <property type="entry name" value="TPR-like"/>
    <property type="match status" value="1"/>
</dbReference>
<dbReference type="SUPFAM" id="SSF46894">
    <property type="entry name" value="C-terminal effector domain of the bipartite response regulators"/>
    <property type="match status" value="1"/>
</dbReference>
<feature type="domain" description="Bacterial transcriptional activator" evidence="5">
    <location>
        <begin position="103"/>
        <end position="241"/>
    </location>
</feature>
<dbReference type="InterPro" id="IPR005158">
    <property type="entry name" value="BTAD"/>
</dbReference>
<dbReference type="Gene3D" id="1.10.10.10">
    <property type="entry name" value="Winged helix-like DNA-binding domain superfamily/Winged helix DNA-binding domain"/>
    <property type="match status" value="1"/>
</dbReference>
<dbReference type="Pfam" id="PF03704">
    <property type="entry name" value="BTAD"/>
    <property type="match status" value="1"/>
</dbReference>
<dbReference type="InterPro" id="IPR016032">
    <property type="entry name" value="Sig_transdc_resp-reg_C-effctor"/>
</dbReference>
<organism evidence="6 7">
    <name type="scientific">Paenibacillus endophyticus</name>
    <dbReference type="NCBI Taxonomy" id="1294268"/>
    <lineage>
        <taxon>Bacteria</taxon>
        <taxon>Bacillati</taxon>
        <taxon>Bacillota</taxon>
        <taxon>Bacilli</taxon>
        <taxon>Bacillales</taxon>
        <taxon>Paenibacillaceae</taxon>
        <taxon>Paenibacillus</taxon>
    </lineage>
</organism>
<dbReference type="Gene3D" id="1.25.40.10">
    <property type="entry name" value="Tetratricopeptide repeat domain"/>
    <property type="match status" value="1"/>
</dbReference>
<name>A0A7W5C9B4_9BACL</name>